<protein>
    <submittedName>
        <fullName evidence="7">Lytic murein transglycosylase</fullName>
    </submittedName>
</protein>
<dbReference type="InterPro" id="IPR008258">
    <property type="entry name" value="Transglycosylase_SLT_dom_1"/>
</dbReference>
<evidence type="ECO:0000256" key="2">
    <source>
        <dbReference type="ARBA" id="ARBA00022729"/>
    </source>
</evidence>
<evidence type="ECO:0000256" key="4">
    <source>
        <dbReference type="SAM" id="SignalP"/>
    </source>
</evidence>
<dbReference type="EMBL" id="SDPK01000001">
    <property type="protein sequence ID" value="TPH02564.1"/>
    <property type="molecule type" value="Genomic_DNA"/>
</dbReference>
<feature type="chain" id="PRO_5021314387" evidence="4">
    <location>
        <begin position="20"/>
        <end position="594"/>
    </location>
</feature>
<evidence type="ECO:0000313" key="7">
    <source>
        <dbReference type="EMBL" id="TPH02564.1"/>
    </source>
</evidence>
<dbReference type="Pfam" id="PF14718">
    <property type="entry name" value="SLT_L"/>
    <property type="match status" value="1"/>
</dbReference>
<keyword evidence="3" id="KW-0175">Coiled coil</keyword>
<proteinExistence type="inferred from homology"/>
<dbReference type="GO" id="GO:0000270">
    <property type="term" value="P:peptidoglycan metabolic process"/>
    <property type="evidence" value="ECO:0007669"/>
    <property type="project" value="InterPro"/>
</dbReference>
<dbReference type="InterPro" id="IPR012289">
    <property type="entry name" value="Lytic_TGlycosylase_superhlx_L"/>
</dbReference>
<dbReference type="Pfam" id="PF01464">
    <property type="entry name" value="SLT"/>
    <property type="match status" value="1"/>
</dbReference>
<comment type="similarity">
    <text evidence="1">Belongs to the transglycosylase Slt family.</text>
</comment>
<dbReference type="InterPro" id="IPR008939">
    <property type="entry name" value="Lytic_TGlycosylase_superhlx_U"/>
</dbReference>
<dbReference type="Gene3D" id="1.10.530.10">
    <property type="match status" value="1"/>
</dbReference>
<dbReference type="GO" id="GO:0008933">
    <property type="term" value="F:peptidoglycan lytic transglycosylase activity"/>
    <property type="evidence" value="ECO:0007669"/>
    <property type="project" value="InterPro"/>
</dbReference>
<feature type="domain" description="Transglycosylase SLT" evidence="5">
    <location>
        <begin position="432"/>
        <end position="544"/>
    </location>
</feature>
<dbReference type="GO" id="GO:0016020">
    <property type="term" value="C:membrane"/>
    <property type="evidence" value="ECO:0007669"/>
    <property type="project" value="InterPro"/>
</dbReference>
<dbReference type="SUPFAM" id="SSF53955">
    <property type="entry name" value="Lysozyme-like"/>
    <property type="match status" value="1"/>
</dbReference>
<evidence type="ECO:0000256" key="1">
    <source>
        <dbReference type="ARBA" id="ARBA00007734"/>
    </source>
</evidence>
<dbReference type="Gene3D" id="1.10.1240.20">
    <property type="entry name" value="Lytic transglycosylase, superhelical linker domain"/>
    <property type="match status" value="1"/>
</dbReference>
<organism evidence="7 8">
    <name type="scientific">Haemophilus haemolyticus</name>
    <dbReference type="NCBI Taxonomy" id="726"/>
    <lineage>
        <taxon>Bacteria</taxon>
        <taxon>Pseudomonadati</taxon>
        <taxon>Pseudomonadota</taxon>
        <taxon>Gammaproteobacteria</taxon>
        <taxon>Pasteurellales</taxon>
        <taxon>Pasteurellaceae</taxon>
        <taxon>Haemophilus</taxon>
    </lineage>
</organism>
<evidence type="ECO:0000259" key="5">
    <source>
        <dbReference type="Pfam" id="PF01464"/>
    </source>
</evidence>
<dbReference type="InterPro" id="IPR037061">
    <property type="entry name" value="Lytic_TGlycoase_superhlx_L_sf"/>
</dbReference>
<sequence>MKKQVLIFLTVFTIFSTLAEQPPITNNPSVINLEQEKQIWKQTQHQSHLTHLAQRETFLQIENLLKSAVRNQQFSENTQELTKNLIRSIPEYPLQMDLILRFWETKIRFLKSNDEKNISLANNELDKLIAQNPLFITKSLKELKQKLKNLISDSKDISGKTMQDKDLQDKVVQIKDPAKLPEIIENSDPSTLKKDVLLEAFPRYLKTRPEKIQNPSFVPYQQWAEIWQLSEDELKQWKIAFLTRFFDNENTDFQAWRDTQITQLKTDNLTERRLRMAIWQKNELTPWLSLLSDTAKEKQEWRYWIAKNDKQNITEKLTALSQERGFYPMLAAAQLKKIYKFDIPNSPNFSIEEQKSFESAFNIISELRELGRYGLAKQRWRVLLDNTDFNTQLKLAKYAQEQQWYELSVDSTIVAKAWDYLNLRLPNAYSDYFDIALKNLNISKTFSMAIARQESAWNPMALSSANAKGLMQLLPTTAKLTAENNQIPYLNEQDLFKPLNNILLGTAHLNDLNNLYPNNRILIAASYNAGTNRVNQWLYRANNKLTLDEFVASIPFYETRDYIQNTIVYDFYYQILQQKENPQMFSQEEWDRLY</sequence>
<dbReference type="InterPro" id="IPR023346">
    <property type="entry name" value="Lysozyme-like_dom_sf"/>
</dbReference>
<feature type="signal peptide" evidence="4">
    <location>
        <begin position="1"/>
        <end position="19"/>
    </location>
</feature>
<dbReference type="PANTHER" id="PTHR37423">
    <property type="entry name" value="SOLUBLE LYTIC MUREIN TRANSGLYCOSYLASE-RELATED"/>
    <property type="match status" value="1"/>
</dbReference>
<dbReference type="InterPro" id="IPR000189">
    <property type="entry name" value="Transglyc_AS"/>
</dbReference>
<name>A0A502JSR4_HAEHA</name>
<dbReference type="CDD" id="cd13401">
    <property type="entry name" value="Slt70-like"/>
    <property type="match status" value="1"/>
</dbReference>
<dbReference type="Proteomes" id="UP000317926">
    <property type="component" value="Unassembled WGS sequence"/>
</dbReference>
<dbReference type="Gene3D" id="1.25.20.10">
    <property type="entry name" value="Bacterial muramidases"/>
    <property type="match status" value="1"/>
</dbReference>
<dbReference type="PROSITE" id="PS00922">
    <property type="entry name" value="TRANSGLYCOSYLASE"/>
    <property type="match status" value="1"/>
</dbReference>
<evidence type="ECO:0000313" key="8">
    <source>
        <dbReference type="Proteomes" id="UP000317926"/>
    </source>
</evidence>
<feature type="coiled-coil region" evidence="3">
    <location>
        <begin position="111"/>
        <end position="160"/>
    </location>
</feature>
<evidence type="ECO:0000256" key="3">
    <source>
        <dbReference type="SAM" id="Coils"/>
    </source>
</evidence>
<dbReference type="GO" id="GO:0004553">
    <property type="term" value="F:hydrolase activity, hydrolyzing O-glycosyl compounds"/>
    <property type="evidence" value="ECO:0007669"/>
    <property type="project" value="InterPro"/>
</dbReference>
<dbReference type="PANTHER" id="PTHR37423:SF5">
    <property type="entry name" value="SOLUBLE LYTIC MUREIN TRANSGLYCOSYLASE"/>
    <property type="match status" value="1"/>
</dbReference>
<feature type="domain" description="Lytic transglycosylase superhelical linker" evidence="6">
    <location>
        <begin position="357"/>
        <end position="421"/>
    </location>
</feature>
<dbReference type="SUPFAM" id="SSF48435">
    <property type="entry name" value="Bacterial muramidases"/>
    <property type="match status" value="1"/>
</dbReference>
<dbReference type="RefSeq" id="WP_140518404.1">
    <property type="nucleotide sequence ID" value="NZ_JACBKC010000001.1"/>
</dbReference>
<dbReference type="AlphaFoldDB" id="A0A502JSR4"/>
<dbReference type="GO" id="GO:0042597">
    <property type="term" value="C:periplasmic space"/>
    <property type="evidence" value="ECO:0007669"/>
    <property type="project" value="InterPro"/>
</dbReference>
<reference evidence="7 8" key="1">
    <citation type="submission" date="2019-01" db="EMBL/GenBank/DDBJ databases">
        <title>Comparative genomic analysis identifies haemin-independent Haemophilus haemolyticus: a formal re-classification of Haemophilus intermedius.</title>
        <authorList>
            <person name="Harris T.M."/>
            <person name="Price E.P."/>
            <person name="Sarovich D.S."/>
            <person name="Norskov-Lauritsen N."/>
            <person name="Beissbarth J."/>
            <person name="Chang A.B."/>
            <person name="Smith-Vaughan H.C."/>
        </authorList>
    </citation>
    <scope>NUCLEOTIDE SEQUENCE [LARGE SCALE GENOMIC DNA]</scope>
    <source>
        <strain evidence="7 8">PN24</strain>
    </source>
</reference>
<evidence type="ECO:0000259" key="6">
    <source>
        <dbReference type="Pfam" id="PF14718"/>
    </source>
</evidence>
<keyword evidence="2 4" id="KW-0732">Signal</keyword>
<gene>
    <name evidence="7" type="ORF">EUX55_00430</name>
</gene>
<comment type="caution">
    <text evidence="7">The sequence shown here is derived from an EMBL/GenBank/DDBJ whole genome shotgun (WGS) entry which is preliminary data.</text>
</comment>
<accession>A0A502JSR4</accession>